<feature type="disulfide bond" evidence="8">
    <location>
        <begin position="185"/>
        <end position="218"/>
    </location>
</feature>
<organism evidence="11 12">
    <name type="scientific">Rozella allomycis (strain CSF55)</name>
    <dbReference type="NCBI Taxonomy" id="988480"/>
    <lineage>
        <taxon>Eukaryota</taxon>
        <taxon>Fungi</taxon>
        <taxon>Fungi incertae sedis</taxon>
        <taxon>Cryptomycota</taxon>
        <taxon>Cryptomycota incertae sedis</taxon>
        <taxon>Rozella</taxon>
    </lineage>
</organism>
<dbReference type="PANTHER" id="PTHR47966:SF51">
    <property type="entry name" value="BETA-SITE APP-CLEAVING ENZYME, ISOFORM A-RELATED"/>
    <property type="match status" value="1"/>
</dbReference>
<sequence>MNGTEFAIRYGTGSLEGVISSDTLTVGGITIENQDFGESIKEPGITFAVGRFDGIFGLAYDTISVEHVVPPFYNMIHKRLIDEPIFSVWLGKNGEEEQGSELLFGGIDNNLFTGDLVYAPVIRKGYWEVELTSASLGDKELVTKPGRAAIDTGTSLCAIPTKAAEQINKIIGAKKNFMGQYTTDCNKVDLLPELKFVFGGHPFVLSPQEYILNVQGNCISGFIGMDIPAPAGPIWIVGDVFLRSYYTVYDLGKNRVGFAKAVHE</sequence>
<dbReference type="Proteomes" id="UP000281549">
    <property type="component" value="Unassembled WGS sequence"/>
</dbReference>
<evidence type="ECO:0000256" key="1">
    <source>
        <dbReference type="ARBA" id="ARBA00007447"/>
    </source>
</evidence>
<dbReference type="FunFam" id="2.40.70.10:FF:000008">
    <property type="entry name" value="Cathepsin D"/>
    <property type="match status" value="1"/>
</dbReference>
<keyword evidence="5" id="KW-0865">Zymogen</keyword>
<evidence type="ECO:0000313" key="11">
    <source>
        <dbReference type="EMBL" id="RKP22010.1"/>
    </source>
</evidence>
<comment type="similarity">
    <text evidence="1 9">Belongs to the peptidase A1 family.</text>
</comment>
<dbReference type="PROSITE" id="PS00141">
    <property type="entry name" value="ASP_PROTEASE"/>
    <property type="match status" value="1"/>
</dbReference>
<dbReference type="EMBL" id="ML004914">
    <property type="protein sequence ID" value="RKP22010.1"/>
    <property type="molecule type" value="Genomic_DNA"/>
</dbReference>
<reference evidence="12" key="1">
    <citation type="journal article" date="2018" name="Nat. Microbiol.">
        <title>Leveraging single-cell genomics to expand the fungal tree of life.</title>
        <authorList>
            <person name="Ahrendt S.R."/>
            <person name="Quandt C.A."/>
            <person name="Ciobanu D."/>
            <person name="Clum A."/>
            <person name="Salamov A."/>
            <person name="Andreopoulos B."/>
            <person name="Cheng J.F."/>
            <person name="Woyke T."/>
            <person name="Pelin A."/>
            <person name="Henrissat B."/>
            <person name="Reynolds N.K."/>
            <person name="Benny G.L."/>
            <person name="Smith M.E."/>
            <person name="James T.Y."/>
            <person name="Grigoriev I.V."/>
        </authorList>
    </citation>
    <scope>NUCLEOTIDE SEQUENCE [LARGE SCALE GENOMIC DNA]</scope>
    <source>
        <strain evidence="12">CSF55</strain>
    </source>
</reference>
<dbReference type="InterPro" id="IPR001969">
    <property type="entry name" value="Aspartic_peptidase_AS"/>
</dbReference>
<gene>
    <name evidence="11" type="ORF">ROZALSC1DRAFT_20022</name>
</gene>
<dbReference type="SUPFAM" id="SSF50630">
    <property type="entry name" value="Acid proteases"/>
    <property type="match status" value="1"/>
</dbReference>
<dbReference type="AlphaFoldDB" id="A0A4P9YT92"/>
<dbReference type="InterPro" id="IPR033121">
    <property type="entry name" value="PEPTIDASE_A1"/>
</dbReference>
<keyword evidence="7" id="KW-0325">Glycoprotein</keyword>
<dbReference type="InterPro" id="IPR001461">
    <property type="entry name" value="Aspartic_peptidase_A1"/>
</dbReference>
<dbReference type="Gene3D" id="2.40.70.10">
    <property type="entry name" value="Acid Proteases"/>
    <property type="match status" value="2"/>
</dbReference>
<proteinExistence type="inferred from homology"/>
<name>A0A4P9YT92_ROZAC</name>
<accession>A0A4P9YT92</accession>
<dbReference type="PROSITE" id="PS51767">
    <property type="entry name" value="PEPTIDASE_A1"/>
    <property type="match status" value="1"/>
</dbReference>
<evidence type="ECO:0000313" key="12">
    <source>
        <dbReference type="Proteomes" id="UP000281549"/>
    </source>
</evidence>
<protein>
    <submittedName>
        <fullName evidence="11">Putative aspartic endopeptidase</fullName>
    </submittedName>
</protein>
<dbReference type="PANTHER" id="PTHR47966">
    <property type="entry name" value="BETA-SITE APP-CLEAVING ENZYME, ISOFORM A-RELATED"/>
    <property type="match status" value="1"/>
</dbReference>
<dbReference type="GO" id="GO:0006508">
    <property type="term" value="P:proteolysis"/>
    <property type="evidence" value="ECO:0007669"/>
    <property type="project" value="UniProtKB-KW"/>
</dbReference>
<evidence type="ECO:0000256" key="3">
    <source>
        <dbReference type="ARBA" id="ARBA00022750"/>
    </source>
</evidence>
<keyword evidence="4 9" id="KW-0378">Hydrolase</keyword>
<keyword evidence="6 8" id="KW-1015">Disulfide bond</keyword>
<keyword evidence="3 9" id="KW-0064">Aspartyl protease</keyword>
<evidence type="ECO:0000259" key="10">
    <source>
        <dbReference type="PROSITE" id="PS51767"/>
    </source>
</evidence>
<keyword evidence="2 9" id="KW-0645">Protease</keyword>
<dbReference type="Pfam" id="PF00026">
    <property type="entry name" value="Asp"/>
    <property type="match status" value="1"/>
</dbReference>
<evidence type="ECO:0000256" key="5">
    <source>
        <dbReference type="ARBA" id="ARBA00023145"/>
    </source>
</evidence>
<evidence type="ECO:0000256" key="6">
    <source>
        <dbReference type="ARBA" id="ARBA00023157"/>
    </source>
</evidence>
<feature type="domain" description="Peptidase A1" evidence="10">
    <location>
        <begin position="1"/>
        <end position="259"/>
    </location>
</feature>
<evidence type="ECO:0000256" key="4">
    <source>
        <dbReference type="ARBA" id="ARBA00022801"/>
    </source>
</evidence>
<dbReference type="FunFam" id="2.40.70.10:FF:000002">
    <property type="entry name" value="Vacuolar aspartic proteinase"/>
    <property type="match status" value="1"/>
</dbReference>
<evidence type="ECO:0000256" key="9">
    <source>
        <dbReference type="RuleBase" id="RU000454"/>
    </source>
</evidence>
<dbReference type="PRINTS" id="PR00792">
    <property type="entry name" value="PEPSIN"/>
</dbReference>
<dbReference type="GO" id="GO:0004190">
    <property type="term" value="F:aspartic-type endopeptidase activity"/>
    <property type="evidence" value="ECO:0007669"/>
    <property type="project" value="UniProtKB-KW"/>
</dbReference>
<evidence type="ECO:0000256" key="2">
    <source>
        <dbReference type="ARBA" id="ARBA00022670"/>
    </source>
</evidence>
<dbReference type="InterPro" id="IPR021109">
    <property type="entry name" value="Peptidase_aspartic_dom_sf"/>
</dbReference>
<evidence type="ECO:0000256" key="8">
    <source>
        <dbReference type="PIRSR" id="PIRSR601461-2"/>
    </source>
</evidence>
<evidence type="ECO:0000256" key="7">
    <source>
        <dbReference type="ARBA" id="ARBA00023180"/>
    </source>
</evidence>